<name>A0A183A657_9TREM</name>
<feature type="compositionally biased region" description="Low complexity" evidence="1">
    <location>
        <begin position="474"/>
        <end position="502"/>
    </location>
</feature>
<proteinExistence type="predicted"/>
<dbReference type="Gene3D" id="1.25.40.530">
    <property type="entry name" value="MyTH4 domain"/>
    <property type="match status" value="1"/>
</dbReference>
<feature type="compositionally biased region" description="Basic and acidic residues" evidence="1">
    <location>
        <begin position="43"/>
        <end position="64"/>
    </location>
</feature>
<dbReference type="Proteomes" id="UP000272942">
    <property type="component" value="Unassembled WGS sequence"/>
</dbReference>
<dbReference type="AlphaFoldDB" id="A0A183A657"/>
<feature type="compositionally biased region" description="Basic and acidic residues" evidence="1">
    <location>
        <begin position="209"/>
        <end position="224"/>
    </location>
</feature>
<evidence type="ECO:0000259" key="2">
    <source>
        <dbReference type="PROSITE" id="PS51016"/>
    </source>
</evidence>
<dbReference type="SMART" id="SM00139">
    <property type="entry name" value="MyTH4"/>
    <property type="match status" value="1"/>
</dbReference>
<dbReference type="InterPro" id="IPR038185">
    <property type="entry name" value="MyTH4_dom_sf"/>
</dbReference>
<evidence type="ECO:0000313" key="4">
    <source>
        <dbReference type="Proteomes" id="UP000272942"/>
    </source>
</evidence>
<accession>A0A183A657</accession>
<feature type="compositionally biased region" description="Polar residues" evidence="1">
    <location>
        <begin position="442"/>
        <end position="455"/>
    </location>
</feature>
<feature type="region of interest" description="Disordered" evidence="1">
    <location>
        <begin position="143"/>
        <end position="305"/>
    </location>
</feature>
<feature type="domain" description="MyTH4" evidence="2">
    <location>
        <begin position="905"/>
        <end position="1058"/>
    </location>
</feature>
<dbReference type="InterPro" id="IPR000857">
    <property type="entry name" value="MyTH4_dom"/>
</dbReference>
<feature type="compositionally biased region" description="Polar residues" evidence="1">
    <location>
        <begin position="264"/>
        <end position="273"/>
    </location>
</feature>
<dbReference type="WBParaSite" id="ECPE_0000244201-mRNA-1">
    <property type="protein sequence ID" value="ECPE_0000244201-mRNA-1"/>
    <property type="gene ID" value="ECPE_0000244201"/>
</dbReference>
<feature type="region of interest" description="Disordered" evidence="1">
    <location>
        <begin position="405"/>
        <end position="515"/>
    </location>
</feature>
<dbReference type="GO" id="GO:0005096">
    <property type="term" value="F:GTPase activator activity"/>
    <property type="evidence" value="ECO:0007669"/>
    <property type="project" value="TreeGrafter"/>
</dbReference>
<organism evidence="5">
    <name type="scientific">Echinostoma caproni</name>
    <dbReference type="NCBI Taxonomy" id="27848"/>
    <lineage>
        <taxon>Eukaryota</taxon>
        <taxon>Metazoa</taxon>
        <taxon>Spiralia</taxon>
        <taxon>Lophotrochozoa</taxon>
        <taxon>Platyhelminthes</taxon>
        <taxon>Trematoda</taxon>
        <taxon>Digenea</taxon>
        <taxon>Plagiorchiida</taxon>
        <taxon>Echinostomata</taxon>
        <taxon>Echinostomatoidea</taxon>
        <taxon>Echinostomatidae</taxon>
        <taxon>Echinostoma</taxon>
    </lineage>
</organism>
<feature type="compositionally biased region" description="Polar residues" evidence="1">
    <location>
        <begin position="405"/>
        <end position="420"/>
    </location>
</feature>
<feature type="compositionally biased region" description="Low complexity" evidence="1">
    <location>
        <begin position="554"/>
        <end position="567"/>
    </location>
</feature>
<reference evidence="3 4" key="2">
    <citation type="submission" date="2018-11" db="EMBL/GenBank/DDBJ databases">
        <authorList>
            <consortium name="Pathogen Informatics"/>
        </authorList>
    </citation>
    <scope>NUCLEOTIDE SEQUENCE [LARGE SCALE GENOMIC DNA]</scope>
    <source>
        <strain evidence="3 4">Egypt</strain>
    </source>
</reference>
<sequence length="1221" mass="133165">DIGVLRRSNSKISNAAGSRRLHNRKAPTSILESSCRPNSDADQSNRNEPRDRPNCEEPAPRRVPVDPGNLAVDQSHRLSTQNVNTAYRPYGNQRVRDWLREAGVAWEHSAVDVMDTQSQSAMENSERKNSGCLSDRPARRIHSLANPNNVPVGPPTDHSSPSALTPNVENVTLESTEQGKMLPRGMGDTAASRVGPTKPDVLGSWNPEQLRHSSEISRAQRDFHSISGPSIGQGDTRKSLTPSSVSDKTDDPRVKGNLECDSPASPQSNSTATERSDVYRENGNQSQCYNGHQQRPQRPEQNIMHQSERSAYPVVAGLNLDTVGVSTRQRSFPRTNPTVSRSVPGGTNSRSARFSATTLDRPTNTGYSSVNTGSNKSEQRNSTPAVQRTPTFNVVHFSNTDLRITVPNASSGLDNASSPLKDTKDSSNKSLEDPSSPDFPYTRTNHVPTTTTINYEQGAKSLMPGNSKDNHHNSNSPASISPQPSSSSSSTSSSSSFSRASSGTALTNTDSEENKHVVHSAPDQLLDSVIHAYPAPRRASLNQENKSVEFNPFQQQPHQQLQQQQPLYPVSPEPNKIDSNIDLDQPPIPPPRSASTLGPNRVLQHCTSDFYRLAQGDMLVRSDPYALTQRPYALYYPRYPQYMVQQHIPHIDGPLLGEGRAVSSLSRKDPTRANVIPPNHRRPPPFIYQTRPPYPMSGPTTIYYLHQFDGPVHEASVNYASNANVGAPNATNRLSSTSSPLLPSTGVELCSIGGSGNGPTGATSPSTATTWVSHSTATWDLEKLRAEHSQTVPTSDCELQSQPLAPAVHPAGETPISIGTTSTGNSGNTAAVLHRSPSGGFIGPEELNDSVWYSTSDRDRVGTPSVPLFTLVQPGHPQFPSFIAPFDWPRTLFKPDQDVSSLMSWTKSTFSKRLLVSTEPNMKKQAADTFKIVQSFMGDRKARLSLPDYGSIIVHRALNTVGLRDEIFAQLCKQTTGNSDIKSLTNGWALICVCLYYFPPNSKFRDALLAYLNARADAAVSLVFPSAHSLNKVPSSLEAAAAIASGLAPIVSELKPVSNGHTVSYSQATTTTRASTIGSTRSDALLSESSDLFESDLLGSTASTSAARRMNNSQSNAPRPFEFSIGLWDRPTAAHFARVAPRWFVRALNVGPRKLLEAPSIEEICHVKDFILKPSIFGGTLTEMMRIQAYRFPHLRLPWIQIFLTEELLRLNGPVTEGVFR</sequence>
<protein>
    <submittedName>
        <fullName evidence="5">MyTH4 domain-containing protein</fullName>
    </submittedName>
</protein>
<gene>
    <name evidence="3" type="ORF">ECPE_LOCUS2442</name>
</gene>
<dbReference type="PANTHER" id="PTHR45876">
    <property type="entry name" value="FI04035P"/>
    <property type="match status" value="1"/>
</dbReference>
<dbReference type="PANTHER" id="PTHR45876:SF8">
    <property type="entry name" value="FI04035P"/>
    <property type="match status" value="1"/>
</dbReference>
<dbReference type="PROSITE" id="PS51016">
    <property type="entry name" value="MYTH4"/>
    <property type="match status" value="1"/>
</dbReference>
<feature type="region of interest" description="Disordered" evidence="1">
    <location>
        <begin position="326"/>
        <end position="392"/>
    </location>
</feature>
<evidence type="ECO:0000313" key="5">
    <source>
        <dbReference type="WBParaSite" id="ECPE_0000244201-mRNA-1"/>
    </source>
</evidence>
<dbReference type="OrthoDB" id="437889at2759"/>
<feature type="region of interest" description="Disordered" evidence="1">
    <location>
        <begin position="665"/>
        <end position="687"/>
    </location>
</feature>
<evidence type="ECO:0000313" key="3">
    <source>
        <dbReference type="EMBL" id="VDP66498.1"/>
    </source>
</evidence>
<feature type="compositionally biased region" description="Basic and acidic residues" evidence="1">
    <location>
        <begin position="421"/>
        <end position="432"/>
    </location>
</feature>
<feature type="compositionally biased region" description="Polar residues" evidence="1">
    <location>
        <begin position="157"/>
        <end position="178"/>
    </location>
</feature>
<dbReference type="GO" id="GO:0005737">
    <property type="term" value="C:cytoplasm"/>
    <property type="evidence" value="ECO:0007669"/>
    <property type="project" value="TreeGrafter"/>
</dbReference>
<feature type="compositionally biased region" description="Polar residues" evidence="1">
    <location>
        <begin position="282"/>
        <end position="305"/>
    </location>
</feature>
<feature type="region of interest" description="Disordered" evidence="1">
    <location>
        <begin position="1"/>
        <end position="75"/>
    </location>
</feature>
<dbReference type="EMBL" id="UZAN01039616">
    <property type="protein sequence ID" value="VDP66498.1"/>
    <property type="molecule type" value="Genomic_DNA"/>
</dbReference>
<keyword evidence="4" id="KW-1185">Reference proteome</keyword>
<dbReference type="GO" id="GO:0005856">
    <property type="term" value="C:cytoskeleton"/>
    <property type="evidence" value="ECO:0007669"/>
    <property type="project" value="InterPro"/>
</dbReference>
<feature type="compositionally biased region" description="Basic and acidic residues" evidence="1">
    <location>
        <begin position="247"/>
        <end position="258"/>
    </location>
</feature>
<reference evidence="5" key="1">
    <citation type="submission" date="2016-06" db="UniProtKB">
        <authorList>
            <consortium name="WormBaseParasite"/>
        </authorList>
    </citation>
    <scope>IDENTIFICATION</scope>
</reference>
<evidence type="ECO:0000256" key="1">
    <source>
        <dbReference type="SAM" id="MobiDB-lite"/>
    </source>
</evidence>
<feature type="compositionally biased region" description="Polar residues" evidence="1">
    <location>
        <begin position="30"/>
        <end position="42"/>
    </location>
</feature>
<feature type="region of interest" description="Disordered" evidence="1">
    <location>
        <begin position="554"/>
        <end position="580"/>
    </location>
</feature>
<dbReference type="Pfam" id="PF00784">
    <property type="entry name" value="MyTH4"/>
    <property type="match status" value="1"/>
</dbReference>